<protein>
    <submittedName>
        <fullName evidence="14">Dopamine receptor D2 like</fullName>
    </submittedName>
</protein>
<dbReference type="Pfam" id="PF00001">
    <property type="entry name" value="7tm_1"/>
    <property type="match status" value="1"/>
</dbReference>
<feature type="domain" description="G-protein coupled receptors family 1 profile" evidence="13">
    <location>
        <begin position="52"/>
        <end position="367"/>
    </location>
</feature>
<keyword evidence="4 11" id="KW-0812">Transmembrane</keyword>
<dbReference type="FunFam" id="1.20.1070.10:FF:000523">
    <property type="entry name" value="5-hydroxytryptamine receptor 2B"/>
    <property type="match status" value="1"/>
</dbReference>
<comment type="similarity">
    <text evidence="11">Belongs to the G-protein coupled receptor 1 family.</text>
</comment>
<feature type="transmembrane region" description="Helical" evidence="12">
    <location>
        <begin position="72"/>
        <end position="91"/>
    </location>
</feature>
<dbReference type="GeneTree" id="ENSGT00940000155539"/>
<dbReference type="GO" id="GO:0042734">
    <property type="term" value="C:presynaptic membrane"/>
    <property type="evidence" value="ECO:0007669"/>
    <property type="project" value="TreeGrafter"/>
</dbReference>
<name>A0A674PGZ1_TAKRU</name>
<dbReference type="InterPro" id="IPR000276">
    <property type="entry name" value="GPCR_Rhodpsn"/>
</dbReference>
<evidence type="ECO:0000259" key="13">
    <source>
        <dbReference type="PROSITE" id="PS50262"/>
    </source>
</evidence>
<evidence type="ECO:0000256" key="10">
    <source>
        <dbReference type="ARBA" id="ARBA00023224"/>
    </source>
</evidence>
<dbReference type="PRINTS" id="PR00242">
    <property type="entry name" value="DOPAMINER"/>
</dbReference>
<dbReference type="GO" id="GO:0043266">
    <property type="term" value="P:regulation of potassium ion transport"/>
    <property type="evidence" value="ECO:0007669"/>
    <property type="project" value="TreeGrafter"/>
</dbReference>
<gene>
    <name evidence="14" type="primary">LOC115250543</name>
</gene>
<evidence type="ECO:0000256" key="8">
    <source>
        <dbReference type="ARBA" id="ARBA00023157"/>
    </source>
</evidence>
<evidence type="ECO:0000256" key="2">
    <source>
        <dbReference type="ARBA" id="ARBA00022475"/>
    </source>
</evidence>
<feature type="transmembrane region" description="Helical" evidence="12">
    <location>
        <begin position="36"/>
        <end position="60"/>
    </location>
</feature>
<dbReference type="GO" id="GO:0001591">
    <property type="term" value="F:dopamine neurotransmitter receptor activity, coupled via Gi/Go"/>
    <property type="evidence" value="ECO:0007669"/>
    <property type="project" value="TreeGrafter"/>
</dbReference>
<keyword evidence="10 11" id="KW-0807">Transducer</keyword>
<dbReference type="CDD" id="cd15053">
    <property type="entry name" value="7tmA_D2-like_dopamine_R"/>
    <property type="match status" value="1"/>
</dbReference>
<feature type="transmembrane region" description="Helical" evidence="12">
    <location>
        <begin position="111"/>
        <end position="132"/>
    </location>
</feature>
<evidence type="ECO:0000256" key="4">
    <source>
        <dbReference type="ARBA" id="ARBA00022692"/>
    </source>
</evidence>
<keyword evidence="8" id="KW-1015">Disulfide bond</keyword>
<dbReference type="InterPro" id="IPR000929">
    <property type="entry name" value="Dopamine_rcpt"/>
</dbReference>
<keyword evidence="6 11" id="KW-0297">G-protein coupled receptor</keyword>
<evidence type="ECO:0000313" key="15">
    <source>
        <dbReference type="Proteomes" id="UP000005226"/>
    </source>
</evidence>
<feature type="transmembrane region" description="Helical" evidence="12">
    <location>
        <begin position="153"/>
        <end position="173"/>
    </location>
</feature>
<comment type="subcellular location">
    <subcellularLocation>
        <location evidence="1">Cell membrane</location>
        <topology evidence="1">Multi-pass membrane protein</topology>
    </subcellularLocation>
</comment>
<sequence>MKHDPKGFLGVSFSLSFTFSPTMTTALHQAPLLGTNFYAMLLVLLIFCVVFGNVLVCLAVSRERALQTTTNYLIVSLAVSDLLLATLVMPWGVYLEVVGEWHFSLIHCDILLTLDVMMCTASILNLCAISIDRYTAVAMPMLYNTRYSSRRRVAVMIAVVWFLSFAISCPLLFGLNNTANRDGTTCSFADPAFVVYSSVASFYVPFIVTLLVYAQICVVLRRRGRRTQNRPPPQTSSQSGHAKISLAISVGPAPVLPSAVTRSTLLPRSPTLEDGMRGREGWRENSGARERWRITKERARGRLSQQKERKATQMLAIVLGVFIICWLPFFLTHVLKAHCRSCCISPSLYSAVTWLGYLNSAVNPVIYTTFNIEFRKAFIKILHC</sequence>
<proteinExistence type="inferred from homology"/>
<keyword evidence="15" id="KW-1185">Reference proteome</keyword>
<evidence type="ECO:0000256" key="1">
    <source>
        <dbReference type="ARBA" id="ARBA00004651"/>
    </source>
</evidence>
<keyword evidence="3" id="KW-0085">Behavior</keyword>
<keyword evidence="5 12" id="KW-1133">Transmembrane helix</keyword>
<evidence type="ECO:0000256" key="12">
    <source>
        <dbReference type="SAM" id="Phobius"/>
    </source>
</evidence>
<reference evidence="14" key="3">
    <citation type="submission" date="2025-09" db="UniProtKB">
        <authorList>
            <consortium name="Ensembl"/>
        </authorList>
    </citation>
    <scope>IDENTIFICATION</scope>
</reference>
<dbReference type="GO" id="GO:0051378">
    <property type="term" value="F:serotonin binding"/>
    <property type="evidence" value="ECO:0007669"/>
    <property type="project" value="UniProtKB-ARBA"/>
</dbReference>
<dbReference type="SUPFAM" id="SSF81321">
    <property type="entry name" value="Family A G protein-coupled receptor-like"/>
    <property type="match status" value="1"/>
</dbReference>
<dbReference type="GO" id="GO:0007195">
    <property type="term" value="P:adenylate cyclase-inhibiting dopamine receptor signaling pathway"/>
    <property type="evidence" value="ECO:0007669"/>
    <property type="project" value="TreeGrafter"/>
</dbReference>
<dbReference type="PROSITE" id="PS50262">
    <property type="entry name" value="G_PROTEIN_RECEP_F1_2"/>
    <property type="match status" value="1"/>
</dbReference>
<dbReference type="SMART" id="SM01381">
    <property type="entry name" value="7TM_GPCR_Srsx"/>
    <property type="match status" value="1"/>
</dbReference>
<dbReference type="Gene3D" id="1.20.1070.10">
    <property type="entry name" value="Rhodopsin 7-helix transmembrane proteins"/>
    <property type="match status" value="1"/>
</dbReference>
<dbReference type="PRINTS" id="PR00237">
    <property type="entry name" value="GPCRRHODOPSN"/>
</dbReference>
<accession>A0A674PGZ1</accession>
<dbReference type="GO" id="GO:0004930">
    <property type="term" value="F:G protein-coupled receptor activity"/>
    <property type="evidence" value="ECO:0007669"/>
    <property type="project" value="UniProtKB-KW"/>
</dbReference>
<dbReference type="GO" id="GO:0071875">
    <property type="term" value="P:adrenergic receptor signaling pathway"/>
    <property type="evidence" value="ECO:0007669"/>
    <property type="project" value="UniProtKB-ARBA"/>
</dbReference>
<dbReference type="GO" id="GO:0060158">
    <property type="term" value="P:phospholipase C-activating dopamine receptor signaling pathway"/>
    <property type="evidence" value="ECO:0007669"/>
    <property type="project" value="TreeGrafter"/>
</dbReference>
<evidence type="ECO:0000256" key="7">
    <source>
        <dbReference type="ARBA" id="ARBA00023136"/>
    </source>
</evidence>
<dbReference type="Proteomes" id="UP000005226">
    <property type="component" value="Chromosome 7"/>
</dbReference>
<evidence type="ECO:0000256" key="5">
    <source>
        <dbReference type="ARBA" id="ARBA00022989"/>
    </source>
</evidence>
<keyword evidence="9 11" id="KW-0675">Receptor</keyword>
<reference evidence="14" key="2">
    <citation type="submission" date="2025-08" db="UniProtKB">
        <authorList>
            <consortium name="Ensembl"/>
        </authorList>
    </citation>
    <scope>IDENTIFICATION</scope>
</reference>
<dbReference type="GO" id="GO:0014059">
    <property type="term" value="P:regulation of dopamine secretion"/>
    <property type="evidence" value="ECO:0007669"/>
    <property type="project" value="TreeGrafter"/>
</dbReference>
<feature type="transmembrane region" description="Helical" evidence="12">
    <location>
        <begin position="314"/>
        <end position="335"/>
    </location>
</feature>
<feature type="transmembrane region" description="Helical" evidence="12">
    <location>
        <begin position="193"/>
        <end position="220"/>
    </location>
</feature>
<organism evidence="14 15">
    <name type="scientific">Takifugu rubripes</name>
    <name type="common">Japanese pufferfish</name>
    <name type="synonym">Fugu rubripes</name>
    <dbReference type="NCBI Taxonomy" id="31033"/>
    <lineage>
        <taxon>Eukaryota</taxon>
        <taxon>Metazoa</taxon>
        <taxon>Chordata</taxon>
        <taxon>Craniata</taxon>
        <taxon>Vertebrata</taxon>
        <taxon>Euteleostomi</taxon>
        <taxon>Actinopterygii</taxon>
        <taxon>Neopterygii</taxon>
        <taxon>Teleostei</taxon>
        <taxon>Neoteleostei</taxon>
        <taxon>Acanthomorphata</taxon>
        <taxon>Eupercaria</taxon>
        <taxon>Tetraodontiformes</taxon>
        <taxon>Tetradontoidea</taxon>
        <taxon>Tetraodontidae</taxon>
        <taxon>Takifugu</taxon>
    </lineage>
</organism>
<dbReference type="PROSITE" id="PS00237">
    <property type="entry name" value="G_PROTEIN_RECEP_F1_1"/>
    <property type="match status" value="1"/>
</dbReference>
<evidence type="ECO:0000256" key="3">
    <source>
        <dbReference type="ARBA" id="ARBA00022610"/>
    </source>
</evidence>
<evidence type="ECO:0000313" key="14">
    <source>
        <dbReference type="Ensembl" id="ENSTRUP00000084913.1"/>
    </source>
</evidence>
<keyword evidence="7 12" id="KW-0472">Membrane</keyword>
<dbReference type="InterPro" id="IPR017452">
    <property type="entry name" value="GPCR_Rhodpsn_7TM"/>
</dbReference>
<evidence type="ECO:0000256" key="9">
    <source>
        <dbReference type="ARBA" id="ARBA00023170"/>
    </source>
</evidence>
<dbReference type="Ensembl" id="ENSTRUT00000070774.1">
    <property type="protein sequence ID" value="ENSTRUP00000084913.1"/>
    <property type="gene ID" value="ENSTRUG00000023690.2"/>
</dbReference>
<dbReference type="GO" id="GO:0051481">
    <property type="term" value="P:negative regulation of cytosolic calcium ion concentration"/>
    <property type="evidence" value="ECO:0007669"/>
    <property type="project" value="TreeGrafter"/>
</dbReference>
<reference evidence="14 15" key="1">
    <citation type="journal article" date="2011" name="Genome Biol. Evol.">
        <title>Integration of the genetic map and genome assembly of fugu facilitates insights into distinct features of genome evolution in teleosts and mammals.</title>
        <authorList>
            <person name="Kai W."/>
            <person name="Kikuchi K."/>
            <person name="Tohari S."/>
            <person name="Chew A.K."/>
            <person name="Tay A."/>
            <person name="Fujiwara A."/>
            <person name="Hosoya S."/>
            <person name="Suetake H."/>
            <person name="Naruse K."/>
            <person name="Brenner S."/>
            <person name="Suzuki Y."/>
            <person name="Venkatesh B."/>
        </authorList>
    </citation>
    <scope>NUCLEOTIDE SEQUENCE [LARGE SCALE GENOMIC DNA]</scope>
</reference>
<dbReference type="GO" id="GO:0051967">
    <property type="term" value="P:negative regulation of synaptic transmission, glutamatergic"/>
    <property type="evidence" value="ECO:0007669"/>
    <property type="project" value="TreeGrafter"/>
</dbReference>
<dbReference type="AlphaFoldDB" id="A0A674PGZ1"/>
<evidence type="ECO:0000256" key="11">
    <source>
        <dbReference type="RuleBase" id="RU000688"/>
    </source>
</evidence>
<dbReference type="PANTHER" id="PTHR24248">
    <property type="entry name" value="ADRENERGIC RECEPTOR-RELATED G-PROTEIN COUPLED RECEPTOR"/>
    <property type="match status" value="1"/>
</dbReference>
<keyword evidence="2" id="KW-1003">Cell membrane</keyword>
<dbReference type="GO" id="GO:0098978">
    <property type="term" value="C:glutamatergic synapse"/>
    <property type="evidence" value="ECO:0007669"/>
    <property type="project" value="TreeGrafter"/>
</dbReference>
<dbReference type="PANTHER" id="PTHR24248:SF118">
    <property type="entry name" value="DOPAMINE RECEPTOR D2 LIKE ISOFORM X1"/>
    <property type="match status" value="1"/>
</dbReference>
<evidence type="ECO:0000256" key="6">
    <source>
        <dbReference type="ARBA" id="ARBA00023040"/>
    </source>
</evidence>